<protein>
    <submittedName>
        <fullName evidence="1">Uncharacterized protein</fullName>
    </submittedName>
</protein>
<sequence length="158" mass="16915">MMLRESSEDASMAVVAADGDEAIGTVRWTATPTQAGRALSSVPFTPSQLRVLLQTPRLLLHLSGTVGGANTNAAFDFALDSDLSGPRDVSVHAIADSTSADAYLYFDGRPFMRVAKYGFSNVDVNAALALVPKEGVRELSTASCKNSNLPRRELPRMR</sequence>
<reference evidence="1 2" key="1">
    <citation type="journal article" date="2016" name="Mol. Biol. Evol.">
        <title>Comparative Genomics of Early-Diverging Mushroom-Forming Fungi Provides Insights into the Origins of Lignocellulose Decay Capabilities.</title>
        <authorList>
            <person name="Nagy L.G."/>
            <person name="Riley R."/>
            <person name="Tritt A."/>
            <person name="Adam C."/>
            <person name="Daum C."/>
            <person name="Floudas D."/>
            <person name="Sun H."/>
            <person name="Yadav J.S."/>
            <person name="Pangilinan J."/>
            <person name="Larsson K.H."/>
            <person name="Matsuura K."/>
            <person name="Barry K."/>
            <person name="Labutti K."/>
            <person name="Kuo R."/>
            <person name="Ohm R.A."/>
            <person name="Bhattacharya S.S."/>
            <person name="Shirouzu T."/>
            <person name="Yoshinaga Y."/>
            <person name="Martin F.M."/>
            <person name="Grigoriev I.V."/>
            <person name="Hibbett D.S."/>
        </authorList>
    </citation>
    <scope>NUCLEOTIDE SEQUENCE [LARGE SCALE GENOMIC DNA]</scope>
    <source>
        <strain evidence="1 2">HHB12029</strain>
    </source>
</reference>
<evidence type="ECO:0000313" key="2">
    <source>
        <dbReference type="Proteomes" id="UP000077266"/>
    </source>
</evidence>
<dbReference type="Proteomes" id="UP000077266">
    <property type="component" value="Unassembled WGS sequence"/>
</dbReference>
<evidence type="ECO:0000313" key="1">
    <source>
        <dbReference type="EMBL" id="KZV87613.1"/>
    </source>
</evidence>
<dbReference type="InParanoid" id="A0A165ET11"/>
<gene>
    <name evidence="1" type="ORF">EXIGLDRAFT_197512</name>
</gene>
<accession>A0A165ET11</accession>
<name>A0A165ET11_EXIGL</name>
<dbReference type="AlphaFoldDB" id="A0A165ET11"/>
<proteinExistence type="predicted"/>
<dbReference type="EMBL" id="KV426120">
    <property type="protein sequence ID" value="KZV87613.1"/>
    <property type="molecule type" value="Genomic_DNA"/>
</dbReference>
<keyword evidence="2" id="KW-1185">Reference proteome</keyword>
<organism evidence="1 2">
    <name type="scientific">Exidia glandulosa HHB12029</name>
    <dbReference type="NCBI Taxonomy" id="1314781"/>
    <lineage>
        <taxon>Eukaryota</taxon>
        <taxon>Fungi</taxon>
        <taxon>Dikarya</taxon>
        <taxon>Basidiomycota</taxon>
        <taxon>Agaricomycotina</taxon>
        <taxon>Agaricomycetes</taxon>
        <taxon>Auriculariales</taxon>
        <taxon>Exidiaceae</taxon>
        <taxon>Exidia</taxon>
    </lineage>
</organism>